<evidence type="ECO:0000313" key="3">
    <source>
        <dbReference type="Proteomes" id="UP000230273"/>
    </source>
</evidence>
<dbReference type="Pfam" id="PF16363">
    <property type="entry name" value="GDP_Man_Dehyd"/>
    <property type="match status" value="1"/>
</dbReference>
<sequence length="302" mass="34450">MKILITGSAGFIGSALTEFLKKKDIKIVEYDIKDNPKDDVRDFLRLKKKISKVDGVIHLAAVTRARHAQENPKLCIETNIGGTANVLEVIRELAEKKRPWLIFTSSREVFGKPKILPATEEFPKNPINVYGVTKLAGEELCRIYSESYGLIIRVLRLANVYTGKNDQLDRVIPKFIIRAAKNEDLVINGKGKEILDFIHITDVIQGTWSCVLDIEKRKKLYDDFNLATGRPTSLKELAEIIIRETKSKSKIKYRPAFSFEVDRFFGDSQKAKKILKFKPCVEVREGIRLAIDEFKKEKIIKA</sequence>
<dbReference type="AlphaFoldDB" id="A0A2G9YVK1"/>
<gene>
    <name evidence="2" type="ORF">COX36_04455</name>
</gene>
<evidence type="ECO:0000259" key="1">
    <source>
        <dbReference type="Pfam" id="PF16363"/>
    </source>
</evidence>
<dbReference type="EMBL" id="PCRP01000070">
    <property type="protein sequence ID" value="PIP23237.1"/>
    <property type="molecule type" value="Genomic_DNA"/>
</dbReference>
<reference evidence="2 3" key="1">
    <citation type="submission" date="2017-09" db="EMBL/GenBank/DDBJ databases">
        <title>Depth-based differentiation of microbial function through sediment-hosted aquifers and enrichment of novel symbionts in the deep terrestrial subsurface.</title>
        <authorList>
            <person name="Probst A.J."/>
            <person name="Ladd B."/>
            <person name="Jarett J.K."/>
            <person name="Geller-Mcgrath D.E."/>
            <person name="Sieber C.M."/>
            <person name="Emerson J.B."/>
            <person name="Anantharaman K."/>
            <person name="Thomas B.C."/>
            <person name="Malmstrom R."/>
            <person name="Stieglmeier M."/>
            <person name="Klingl A."/>
            <person name="Woyke T."/>
            <person name="Ryan C.M."/>
            <person name="Banfield J.F."/>
        </authorList>
    </citation>
    <scope>NUCLEOTIDE SEQUENCE [LARGE SCALE GENOMIC DNA]</scope>
    <source>
        <strain evidence="2">CG23_combo_of_CG06-09_8_20_14_all_38_19</strain>
    </source>
</reference>
<accession>A0A2G9YVK1</accession>
<dbReference type="InterPro" id="IPR016040">
    <property type="entry name" value="NAD(P)-bd_dom"/>
</dbReference>
<dbReference type="InterPro" id="IPR036291">
    <property type="entry name" value="NAD(P)-bd_dom_sf"/>
</dbReference>
<dbReference type="Gene3D" id="3.40.50.720">
    <property type="entry name" value="NAD(P)-binding Rossmann-like Domain"/>
    <property type="match status" value="1"/>
</dbReference>
<proteinExistence type="predicted"/>
<name>A0A2G9YVK1_9BACT</name>
<comment type="caution">
    <text evidence="2">The sequence shown here is derived from an EMBL/GenBank/DDBJ whole genome shotgun (WGS) entry which is preliminary data.</text>
</comment>
<dbReference type="PANTHER" id="PTHR43000">
    <property type="entry name" value="DTDP-D-GLUCOSE 4,6-DEHYDRATASE-RELATED"/>
    <property type="match status" value="1"/>
</dbReference>
<protein>
    <submittedName>
        <fullName evidence="2">NAD-dependent dehydratase</fullName>
    </submittedName>
</protein>
<dbReference type="Proteomes" id="UP000230273">
    <property type="component" value="Unassembled WGS sequence"/>
</dbReference>
<dbReference type="SUPFAM" id="SSF51735">
    <property type="entry name" value="NAD(P)-binding Rossmann-fold domains"/>
    <property type="match status" value="1"/>
</dbReference>
<feature type="domain" description="NAD(P)-binding" evidence="1">
    <location>
        <begin position="4"/>
        <end position="288"/>
    </location>
</feature>
<evidence type="ECO:0000313" key="2">
    <source>
        <dbReference type="EMBL" id="PIP23237.1"/>
    </source>
</evidence>
<organism evidence="2 3">
    <name type="scientific">Candidatus Nealsonbacteria bacterium CG23_combo_of_CG06-09_8_20_14_all_38_19</name>
    <dbReference type="NCBI Taxonomy" id="1974721"/>
    <lineage>
        <taxon>Bacteria</taxon>
        <taxon>Candidatus Nealsoniibacteriota</taxon>
    </lineage>
</organism>